<protein>
    <submittedName>
        <fullName evidence="1">Uncharacterized protein</fullName>
    </submittedName>
</protein>
<organism evidence="1 2">
    <name type="scientific">Thalassotalea piscium</name>
    <dbReference type="NCBI Taxonomy" id="1230533"/>
    <lineage>
        <taxon>Bacteria</taxon>
        <taxon>Pseudomonadati</taxon>
        <taxon>Pseudomonadota</taxon>
        <taxon>Gammaproteobacteria</taxon>
        <taxon>Alteromonadales</taxon>
        <taxon>Colwelliaceae</taxon>
        <taxon>Thalassotalea</taxon>
    </lineage>
</organism>
<accession>A0A7X0NJT8</accession>
<evidence type="ECO:0000313" key="2">
    <source>
        <dbReference type="Proteomes" id="UP000537141"/>
    </source>
</evidence>
<proteinExistence type="predicted"/>
<dbReference type="AlphaFoldDB" id="A0A7X0NJT8"/>
<dbReference type="RefSeq" id="WP_184426177.1">
    <property type="nucleotide sequence ID" value="NZ_BAABLB010000034.1"/>
</dbReference>
<keyword evidence="2" id="KW-1185">Reference proteome</keyword>
<comment type="caution">
    <text evidence="1">The sequence shown here is derived from an EMBL/GenBank/DDBJ whole genome shotgun (WGS) entry which is preliminary data.</text>
</comment>
<dbReference type="Proteomes" id="UP000537141">
    <property type="component" value="Unassembled WGS sequence"/>
</dbReference>
<evidence type="ECO:0000313" key="1">
    <source>
        <dbReference type="EMBL" id="MBB6544758.1"/>
    </source>
</evidence>
<sequence>MPQIYLTQAEMDALDFFQGVTMAAYEAVDNEELQKEYSKYSELYYSVYSKFKCSKKKAADKALVKRVLKEIKTKKQSLE</sequence>
<name>A0A7X0NJT8_9GAMM</name>
<dbReference type="EMBL" id="JACHHU010000036">
    <property type="protein sequence ID" value="MBB6544758.1"/>
    <property type="molecule type" value="Genomic_DNA"/>
</dbReference>
<reference evidence="1 2" key="1">
    <citation type="submission" date="2020-08" db="EMBL/GenBank/DDBJ databases">
        <title>Genomic Encyclopedia of Type Strains, Phase IV (KMG-IV): sequencing the most valuable type-strain genomes for metagenomic binning, comparative biology and taxonomic classification.</title>
        <authorList>
            <person name="Goeker M."/>
        </authorList>
    </citation>
    <scope>NUCLEOTIDE SEQUENCE [LARGE SCALE GENOMIC DNA]</scope>
    <source>
        <strain evidence="1 2">DSM 26287</strain>
    </source>
</reference>
<gene>
    <name evidence="1" type="ORF">HNQ55_003291</name>
</gene>